<dbReference type="GeneID" id="19119114"/>
<dbReference type="AlphaFoldDB" id="W6YND3"/>
<dbReference type="EMBL" id="KI964136">
    <property type="protein sequence ID" value="EUC40842.1"/>
    <property type="molecule type" value="Genomic_DNA"/>
</dbReference>
<dbReference type="HOGENOM" id="CLU_2055188_0_0_1"/>
<protein>
    <submittedName>
        <fullName evidence="2">Uncharacterized protein</fullName>
    </submittedName>
</protein>
<sequence length="120" mass="12832">LVNQPPPNTTHTYIHAYIHTLDKSSPAPLIHLQQLRQSSAVPWHASASSHMAPDGTKSPSISPSGNHCLLRLPGEKDHAQSSLVCTPTSLTRATTPHSLQQLLSAPVPSVIQPPATPKTF</sequence>
<dbReference type="RefSeq" id="XP_007692651.1">
    <property type="nucleotide sequence ID" value="XM_007694461.1"/>
</dbReference>
<keyword evidence="3" id="KW-1185">Reference proteome</keyword>
<accession>W6YND3</accession>
<evidence type="ECO:0000256" key="1">
    <source>
        <dbReference type="SAM" id="MobiDB-lite"/>
    </source>
</evidence>
<proteinExistence type="predicted"/>
<evidence type="ECO:0000313" key="3">
    <source>
        <dbReference type="Proteomes" id="UP000054032"/>
    </source>
</evidence>
<feature type="region of interest" description="Disordered" evidence="1">
    <location>
        <begin position="41"/>
        <end position="72"/>
    </location>
</feature>
<evidence type="ECO:0000313" key="2">
    <source>
        <dbReference type="EMBL" id="EUC40842.1"/>
    </source>
</evidence>
<dbReference type="KEGG" id="bor:COCMIDRAFT_107777"/>
<name>W6YND3_COCMI</name>
<feature type="non-terminal residue" evidence="2">
    <location>
        <position position="1"/>
    </location>
</feature>
<dbReference type="Proteomes" id="UP000054032">
    <property type="component" value="Unassembled WGS sequence"/>
</dbReference>
<organism evidence="2 3">
    <name type="scientific">Bipolaris oryzae ATCC 44560</name>
    <dbReference type="NCBI Taxonomy" id="930090"/>
    <lineage>
        <taxon>Eukaryota</taxon>
        <taxon>Fungi</taxon>
        <taxon>Dikarya</taxon>
        <taxon>Ascomycota</taxon>
        <taxon>Pezizomycotina</taxon>
        <taxon>Dothideomycetes</taxon>
        <taxon>Pleosporomycetidae</taxon>
        <taxon>Pleosporales</taxon>
        <taxon>Pleosporineae</taxon>
        <taxon>Pleosporaceae</taxon>
        <taxon>Bipolaris</taxon>
    </lineage>
</organism>
<reference evidence="2 3" key="1">
    <citation type="journal article" date="2013" name="PLoS Genet.">
        <title>Comparative genome structure, secondary metabolite, and effector coding capacity across Cochliobolus pathogens.</title>
        <authorList>
            <person name="Condon B.J."/>
            <person name="Leng Y."/>
            <person name="Wu D."/>
            <person name="Bushley K.E."/>
            <person name="Ohm R.A."/>
            <person name="Otillar R."/>
            <person name="Martin J."/>
            <person name="Schackwitz W."/>
            <person name="Grimwood J."/>
            <person name="MohdZainudin N."/>
            <person name="Xue C."/>
            <person name="Wang R."/>
            <person name="Manning V.A."/>
            <person name="Dhillon B."/>
            <person name="Tu Z.J."/>
            <person name="Steffenson B.J."/>
            <person name="Salamov A."/>
            <person name="Sun H."/>
            <person name="Lowry S."/>
            <person name="LaButti K."/>
            <person name="Han J."/>
            <person name="Copeland A."/>
            <person name="Lindquist E."/>
            <person name="Barry K."/>
            <person name="Schmutz J."/>
            <person name="Baker S.E."/>
            <person name="Ciuffetti L.M."/>
            <person name="Grigoriev I.V."/>
            <person name="Zhong S."/>
            <person name="Turgeon B.G."/>
        </authorList>
    </citation>
    <scope>NUCLEOTIDE SEQUENCE [LARGE SCALE GENOMIC DNA]</scope>
    <source>
        <strain evidence="2 3">ATCC 44560</strain>
    </source>
</reference>
<dbReference type="OrthoDB" id="10494893at2759"/>
<gene>
    <name evidence="2" type="ORF">COCMIDRAFT_107777</name>
</gene>